<reference evidence="1" key="1">
    <citation type="submission" date="2020-09" db="EMBL/GenBank/DDBJ databases">
        <authorList>
            <person name="Kikuchi T."/>
        </authorList>
    </citation>
    <scope>NUCLEOTIDE SEQUENCE</scope>
    <source>
        <strain evidence="1">SH1</strain>
    </source>
</reference>
<name>A0A811KHG5_9BILA</name>
<dbReference type="Proteomes" id="UP000614601">
    <property type="component" value="Unassembled WGS sequence"/>
</dbReference>
<accession>A0A811KHG5</accession>
<comment type="caution">
    <text evidence="1">The sequence shown here is derived from an EMBL/GenBank/DDBJ whole genome shotgun (WGS) entry which is preliminary data.</text>
</comment>
<dbReference type="EMBL" id="CAJFDH010000003">
    <property type="protein sequence ID" value="CAD5214604.1"/>
    <property type="molecule type" value="Genomic_DNA"/>
</dbReference>
<dbReference type="AlphaFoldDB" id="A0A811KHG5"/>
<dbReference type="EMBL" id="CAJFCW020000003">
    <property type="protein sequence ID" value="CAG9102991.1"/>
    <property type="molecule type" value="Genomic_DNA"/>
</dbReference>
<evidence type="ECO:0000313" key="2">
    <source>
        <dbReference type="Proteomes" id="UP000614601"/>
    </source>
</evidence>
<dbReference type="Proteomes" id="UP000783686">
    <property type="component" value="Unassembled WGS sequence"/>
</dbReference>
<sequence length="68" mass="8096">MTEKQDIGKNREKNREKERFQMYWDPETKTEATVPEAASLFRHPDAHGGVCECTFSRLSLYRVFRLFL</sequence>
<gene>
    <name evidence="1" type="ORF">BOKJ2_LOCUS5676</name>
</gene>
<keyword evidence="2" id="KW-1185">Reference proteome</keyword>
<evidence type="ECO:0000313" key="1">
    <source>
        <dbReference type="EMBL" id="CAD5214604.1"/>
    </source>
</evidence>
<organism evidence="1 2">
    <name type="scientific">Bursaphelenchus okinawaensis</name>
    <dbReference type="NCBI Taxonomy" id="465554"/>
    <lineage>
        <taxon>Eukaryota</taxon>
        <taxon>Metazoa</taxon>
        <taxon>Ecdysozoa</taxon>
        <taxon>Nematoda</taxon>
        <taxon>Chromadorea</taxon>
        <taxon>Rhabditida</taxon>
        <taxon>Tylenchina</taxon>
        <taxon>Tylenchomorpha</taxon>
        <taxon>Aphelenchoidea</taxon>
        <taxon>Aphelenchoididae</taxon>
        <taxon>Bursaphelenchus</taxon>
    </lineage>
</organism>
<protein>
    <submittedName>
        <fullName evidence="1">Uncharacterized protein</fullName>
    </submittedName>
</protein>
<proteinExistence type="predicted"/>